<proteinExistence type="predicted"/>
<evidence type="ECO:0000256" key="1">
    <source>
        <dbReference type="ARBA" id="ARBA00022598"/>
    </source>
</evidence>
<reference evidence="2" key="1">
    <citation type="submission" date="2014-08" db="EMBL/GenBank/DDBJ databases">
        <authorList>
            <person name="Murali S."/>
            <person name="Richards S."/>
            <person name="Bandaranaike D."/>
            <person name="Bellair M."/>
            <person name="Blankenburg K."/>
            <person name="Chao H."/>
            <person name="Dinh H."/>
            <person name="Doddapaneni H."/>
            <person name="Dugan-Rocha S."/>
            <person name="Elkadiri S."/>
            <person name="Gnanaolivu R."/>
            <person name="Hughes D."/>
            <person name="Lee S."/>
            <person name="Li M."/>
            <person name="Ming W."/>
            <person name="Munidasa M."/>
            <person name="Muniz J."/>
            <person name="Nguyen L."/>
            <person name="Osuji N."/>
            <person name="Pu L.-L."/>
            <person name="Puazo M."/>
            <person name="Skinner E."/>
            <person name="Qu C."/>
            <person name="Quiroz J."/>
            <person name="Raj R."/>
            <person name="Weissenberger G."/>
            <person name="Xin Y."/>
            <person name="Zou X."/>
            <person name="Han Y."/>
            <person name="Worley K."/>
            <person name="Muzny D."/>
            <person name="Gibbs R."/>
        </authorList>
    </citation>
    <scope>NUCLEOTIDE SEQUENCE</scope>
    <source>
        <strain evidence="2">HAZT.00-mixed</strain>
        <tissue evidence="2">Whole organism</tissue>
    </source>
</reference>
<accession>A0A6A0GT46</accession>
<comment type="caution">
    <text evidence="2">The sequence shown here is derived from an EMBL/GenBank/DDBJ whole genome shotgun (WGS) entry which is preliminary data.</text>
</comment>
<dbReference type="GO" id="GO:0016020">
    <property type="term" value="C:membrane"/>
    <property type="evidence" value="ECO:0007669"/>
    <property type="project" value="TreeGrafter"/>
</dbReference>
<evidence type="ECO:0000313" key="2">
    <source>
        <dbReference type="EMBL" id="KAA0185485.1"/>
    </source>
</evidence>
<keyword evidence="1" id="KW-0436">Ligase</keyword>
<dbReference type="PANTHER" id="PTHR43272:SF107">
    <property type="entry name" value="LONG-CHAIN-FATTY-ACID--COA LIGASE 5"/>
    <property type="match status" value="1"/>
</dbReference>
<organism evidence="2">
    <name type="scientific">Hyalella azteca</name>
    <name type="common">Amphipod</name>
    <dbReference type="NCBI Taxonomy" id="294128"/>
    <lineage>
        <taxon>Eukaryota</taxon>
        <taxon>Metazoa</taxon>
        <taxon>Ecdysozoa</taxon>
        <taxon>Arthropoda</taxon>
        <taxon>Crustacea</taxon>
        <taxon>Multicrustacea</taxon>
        <taxon>Malacostraca</taxon>
        <taxon>Eumalacostraca</taxon>
        <taxon>Peracarida</taxon>
        <taxon>Amphipoda</taxon>
        <taxon>Senticaudata</taxon>
        <taxon>Talitrida</taxon>
        <taxon>Talitroidea</taxon>
        <taxon>Hyalellidae</taxon>
        <taxon>Hyalella</taxon>
    </lineage>
</organism>
<name>A0A6A0GT46_HYAAZ</name>
<gene>
    <name evidence="2" type="ORF">HAZT_HAZT001291</name>
</gene>
<reference evidence="2" key="2">
    <citation type="journal article" date="2018" name="Environ. Sci. Technol.">
        <title>The Toxicogenome of Hyalella azteca: A Model for Sediment Ecotoxicology and Evolutionary Toxicology.</title>
        <authorList>
            <person name="Poynton H.C."/>
            <person name="Hasenbein S."/>
            <person name="Benoit J.B."/>
            <person name="Sepulveda M.S."/>
            <person name="Poelchau M.F."/>
            <person name="Hughes D.S.T."/>
            <person name="Murali S.C."/>
            <person name="Chen S."/>
            <person name="Glastad K.M."/>
            <person name="Goodisman M.A.D."/>
            <person name="Werren J.H."/>
            <person name="Vineis J.H."/>
            <person name="Bowen J.L."/>
            <person name="Friedrich M."/>
            <person name="Jones J."/>
            <person name="Robertson H.M."/>
            <person name="Feyereisen R."/>
            <person name="Mechler-Hickson A."/>
            <person name="Mathers N."/>
            <person name="Lee C.E."/>
            <person name="Colbourne J.K."/>
            <person name="Biales A."/>
            <person name="Johnston J.S."/>
            <person name="Wellborn G.A."/>
            <person name="Rosendale A.J."/>
            <person name="Cridge A.G."/>
            <person name="Munoz-Torres M.C."/>
            <person name="Bain P.A."/>
            <person name="Manny A.R."/>
            <person name="Major K.M."/>
            <person name="Lambert F.N."/>
            <person name="Vulpe C.D."/>
            <person name="Tuck P."/>
            <person name="Blalock B.J."/>
            <person name="Lin Y.Y."/>
            <person name="Smith M.E."/>
            <person name="Ochoa-Acuna H."/>
            <person name="Chen M.M."/>
            <person name="Childers C.P."/>
            <person name="Qu J."/>
            <person name="Dugan S."/>
            <person name="Lee S.L."/>
            <person name="Chao H."/>
            <person name="Dinh H."/>
            <person name="Han Y."/>
            <person name="Doddapaneni H."/>
            <person name="Worley K.C."/>
            <person name="Muzny D.M."/>
            <person name="Gibbs R.A."/>
            <person name="Richards S."/>
        </authorList>
    </citation>
    <scope>NUCLEOTIDE SEQUENCE</scope>
    <source>
        <strain evidence="2">HAZT.00-mixed</strain>
        <tissue evidence="2">Whole organism</tissue>
    </source>
</reference>
<dbReference type="GO" id="GO:0004467">
    <property type="term" value="F:long-chain fatty acid-CoA ligase activity"/>
    <property type="evidence" value="ECO:0007669"/>
    <property type="project" value="TreeGrafter"/>
</dbReference>
<dbReference type="GO" id="GO:0005783">
    <property type="term" value="C:endoplasmic reticulum"/>
    <property type="evidence" value="ECO:0007669"/>
    <property type="project" value="TreeGrafter"/>
</dbReference>
<dbReference type="AlphaFoldDB" id="A0A6A0GT46"/>
<dbReference type="EMBL" id="JQDR03016262">
    <property type="protein sequence ID" value="KAA0185485.1"/>
    <property type="molecule type" value="Genomic_DNA"/>
</dbReference>
<protein>
    <submittedName>
        <fullName evidence="2">Uncharacterized protein</fullName>
    </submittedName>
</protein>
<dbReference type="PANTHER" id="PTHR43272">
    <property type="entry name" value="LONG-CHAIN-FATTY-ACID--COA LIGASE"/>
    <property type="match status" value="1"/>
</dbReference>
<sequence>MITCHYRGIIRRNSIWDKLVFRKVQEGMGGRLRLVVVGSAPLAGNVLTFTRCALGCVVSGGGLRADGVCGASDVDGAGRVQT</sequence>
<reference evidence="2" key="3">
    <citation type="submission" date="2019-06" db="EMBL/GenBank/DDBJ databases">
        <authorList>
            <person name="Poynton C."/>
            <person name="Hasenbein S."/>
            <person name="Benoit J.B."/>
            <person name="Sepulveda M.S."/>
            <person name="Poelchau M.F."/>
            <person name="Murali S.C."/>
            <person name="Chen S."/>
            <person name="Glastad K.M."/>
            <person name="Werren J.H."/>
            <person name="Vineis J.H."/>
            <person name="Bowen J.L."/>
            <person name="Friedrich M."/>
            <person name="Jones J."/>
            <person name="Robertson H.M."/>
            <person name="Feyereisen R."/>
            <person name="Mechler-Hickson A."/>
            <person name="Mathers N."/>
            <person name="Lee C.E."/>
            <person name="Colbourne J.K."/>
            <person name="Biales A."/>
            <person name="Johnston J.S."/>
            <person name="Wellborn G.A."/>
            <person name="Rosendale A.J."/>
            <person name="Cridge A.G."/>
            <person name="Munoz-Torres M.C."/>
            <person name="Bain P.A."/>
            <person name="Manny A.R."/>
            <person name="Major K.M."/>
            <person name="Lambert F.N."/>
            <person name="Vulpe C.D."/>
            <person name="Tuck P."/>
            <person name="Blalock B.J."/>
            <person name="Lin Y.-Y."/>
            <person name="Smith M.E."/>
            <person name="Ochoa-Acuna H."/>
            <person name="Chen M.-J.M."/>
            <person name="Childers C.P."/>
            <person name="Qu J."/>
            <person name="Dugan S."/>
            <person name="Lee S.L."/>
            <person name="Chao H."/>
            <person name="Dinh H."/>
            <person name="Han Y."/>
            <person name="Doddapaneni H."/>
            <person name="Worley K.C."/>
            <person name="Muzny D.M."/>
            <person name="Gibbs R.A."/>
            <person name="Richards S."/>
        </authorList>
    </citation>
    <scope>NUCLEOTIDE SEQUENCE</scope>
    <source>
        <strain evidence="2">HAZT.00-mixed</strain>
        <tissue evidence="2">Whole organism</tissue>
    </source>
</reference>
<dbReference type="Proteomes" id="UP000711488">
    <property type="component" value="Unassembled WGS sequence"/>
</dbReference>